<dbReference type="EMBL" id="JACHMK010000001">
    <property type="protein sequence ID" value="MBB6333904.1"/>
    <property type="molecule type" value="Genomic_DNA"/>
</dbReference>
<dbReference type="AlphaFoldDB" id="A0A923IYQ9"/>
<name>A0A923IYQ9_9ACTO</name>
<proteinExistence type="predicted"/>
<dbReference type="SMART" id="SM01101">
    <property type="entry name" value="CRISPR_assoc"/>
    <property type="match status" value="1"/>
</dbReference>
<dbReference type="InterPro" id="IPR010179">
    <property type="entry name" value="CRISPR-assoc_prot_Cse3"/>
</dbReference>
<comment type="caution">
    <text evidence="1">The sequence shown here is derived from an EMBL/GenBank/DDBJ whole genome shotgun (WGS) entry which is preliminary data.</text>
</comment>
<dbReference type="NCBIfam" id="TIGR01907">
    <property type="entry name" value="casE_Cse3"/>
    <property type="match status" value="1"/>
</dbReference>
<organism evidence="1 2">
    <name type="scientific">Schaalia hyovaginalis</name>
    <dbReference type="NCBI Taxonomy" id="29316"/>
    <lineage>
        <taxon>Bacteria</taxon>
        <taxon>Bacillati</taxon>
        <taxon>Actinomycetota</taxon>
        <taxon>Actinomycetes</taxon>
        <taxon>Actinomycetales</taxon>
        <taxon>Actinomycetaceae</taxon>
        <taxon>Schaalia</taxon>
    </lineage>
</organism>
<keyword evidence="2" id="KW-1185">Reference proteome</keyword>
<evidence type="ECO:0000313" key="2">
    <source>
        <dbReference type="Proteomes" id="UP000617426"/>
    </source>
</evidence>
<sequence>MIEQAGYETEGGVLIKRMDPFLDSLREGQAWAFRVTVNPTFRRAGQVAENGRKKVLAHITVAQQTQWLLDRIPSLGFEIPTAAEIGGDLPVMETEKGERCDGDALLISLANRRTERFRRGVGEDARIVTLQLATFEGHLRIVDPVLLRNSMTNGIGRAKGYGSGLLTLAKP</sequence>
<dbReference type="SUPFAM" id="SSF117987">
    <property type="entry name" value="CRISPR-associated protein"/>
    <property type="match status" value="1"/>
</dbReference>
<protein>
    <submittedName>
        <fullName evidence="1">CRISPR system Cascade subunit CasE</fullName>
    </submittedName>
</protein>
<dbReference type="Pfam" id="PF08798">
    <property type="entry name" value="CRISPR_assoc"/>
    <property type="match status" value="1"/>
</dbReference>
<dbReference type="Gene3D" id="3.30.70.1210">
    <property type="entry name" value="Crispr-associated protein, domain 2"/>
    <property type="match status" value="1"/>
</dbReference>
<accession>A0A923IYQ9</accession>
<reference evidence="1" key="1">
    <citation type="submission" date="2020-08" db="EMBL/GenBank/DDBJ databases">
        <title>Sequencing the genomes of 1000 actinobacteria strains.</title>
        <authorList>
            <person name="Klenk H.-P."/>
        </authorList>
    </citation>
    <scope>NUCLEOTIDE SEQUENCE</scope>
    <source>
        <strain evidence="1">DSM 10695</strain>
    </source>
</reference>
<evidence type="ECO:0000313" key="1">
    <source>
        <dbReference type="EMBL" id="MBB6333904.1"/>
    </source>
</evidence>
<gene>
    <name evidence="1" type="ORF">HD592_000469</name>
</gene>
<dbReference type="Proteomes" id="UP000617426">
    <property type="component" value="Unassembled WGS sequence"/>
</dbReference>